<feature type="region of interest" description="Disordered" evidence="8">
    <location>
        <begin position="488"/>
        <end position="508"/>
    </location>
</feature>
<dbReference type="InterPro" id="IPR013057">
    <property type="entry name" value="AA_transpt_TM"/>
</dbReference>
<feature type="region of interest" description="Disordered" evidence="8">
    <location>
        <begin position="271"/>
        <end position="291"/>
    </location>
</feature>
<feature type="domain" description="HMG box" evidence="10">
    <location>
        <begin position="171"/>
        <end position="239"/>
    </location>
</feature>
<feature type="DNA-binding region" description="HMG box" evidence="7">
    <location>
        <begin position="415"/>
        <end position="483"/>
    </location>
</feature>
<dbReference type="GO" id="GO:0005634">
    <property type="term" value="C:nucleus"/>
    <property type="evidence" value="ECO:0007669"/>
    <property type="project" value="UniProtKB-UniRule"/>
</dbReference>
<gene>
    <name evidence="11" type="ORF">Prudu_014329</name>
</gene>
<dbReference type="InterPro" id="IPR036910">
    <property type="entry name" value="HMG_box_dom_sf"/>
</dbReference>
<accession>A0A4Y1RGP4</accession>
<feature type="domain" description="HMG box" evidence="10">
    <location>
        <begin position="415"/>
        <end position="483"/>
    </location>
</feature>
<dbReference type="SMART" id="SM00398">
    <property type="entry name" value="HMG"/>
    <property type="match status" value="3"/>
</dbReference>
<feature type="transmembrane region" description="Helical" evidence="9">
    <location>
        <begin position="658"/>
        <end position="677"/>
    </location>
</feature>
<protein>
    <submittedName>
        <fullName evidence="11">High mobility group box protein</fullName>
    </submittedName>
</protein>
<keyword evidence="5 9" id="KW-1133">Transmembrane helix</keyword>
<dbReference type="Gene3D" id="1.10.30.10">
    <property type="entry name" value="High mobility group box domain"/>
    <property type="match status" value="3"/>
</dbReference>
<dbReference type="SUPFAM" id="SSF47095">
    <property type="entry name" value="HMG-box"/>
    <property type="match status" value="3"/>
</dbReference>
<feature type="transmembrane region" description="Helical" evidence="9">
    <location>
        <begin position="766"/>
        <end position="787"/>
    </location>
</feature>
<dbReference type="Pfam" id="PF01490">
    <property type="entry name" value="Aa_trans"/>
    <property type="match status" value="1"/>
</dbReference>
<evidence type="ECO:0000256" key="2">
    <source>
        <dbReference type="ARBA" id="ARBA00022448"/>
    </source>
</evidence>
<feature type="transmembrane region" description="Helical" evidence="9">
    <location>
        <begin position="689"/>
        <end position="707"/>
    </location>
</feature>
<dbReference type="GO" id="GO:0016020">
    <property type="term" value="C:membrane"/>
    <property type="evidence" value="ECO:0007669"/>
    <property type="project" value="UniProtKB-SubCell"/>
</dbReference>
<feature type="DNA-binding region" description="HMG box" evidence="7">
    <location>
        <begin position="287"/>
        <end position="353"/>
    </location>
</feature>
<keyword evidence="2" id="KW-0813">Transport</keyword>
<feature type="transmembrane region" description="Helical" evidence="9">
    <location>
        <begin position="860"/>
        <end position="880"/>
    </location>
</feature>
<keyword evidence="3 9" id="KW-0812">Transmembrane</keyword>
<dbReference type="CDD" id="cd00637">
    <property type="entry name" value="7tm_classA_rhodopsin-like"/>
    <property type="match status" value="1"/>
</dbReference>
<dbReference type="PANTHER" id="PTHR46912">
    <property type="entry name" value="HIGH MOBILITY GROUP B PROTEIN 13"/>
    <property type="match status" value="1"/>
</dbReference>
<keyword evidence="7" id="KW-0238">DNA-binding</keyword>
<dbReference type="Pfam" id="PF00505">
    <property type="entry name" value="HMG_box"/>
    <property type="match status" value="3"/>
</dbReference>
<proteinExistence type="predicted"/>
<feature type="transmembrane region" description="Helical" evidence="9">
    <location>
        <begin position="727"/>
        <end position="746"/>
    </location>
</feature>
<dbReference type="InterPro" id="IPR009071">
    <property type="entry name" value="HMG_box_dom"/>
</dbReference>
<comment type="subcellular location">
    <subcellularLocation>
        <location evidence="1">Membrane</location>
    </subcellularLocation>
</comment>
<evidence type="ECO:0000256" key="4">
    <source>
        <dbReference type="ARBA" id="ARBA00022970"/>
    </source>
</evidence>
<organism evidence="11">
    <name type="scientific">Prunus dulcis</name>
    <name type="common">Almond</name>
    <name type="synonym">Amygdalus dulcis</name>
    <dbReference type="NCBI Taxonomy" id="3755"/>
    <lineage>
        <taxon>Eukaryota</taxon>
        <taxon>Viridiplantae</taxon>
        <taxon>Streptophyta</taxon>
        <taxon>Embryophyta</taxon>
        <taxon>Tracheophyta</taxon>
        <taxon>Spermatophyta</taxon>
        <taxon>Magnoliopsida</taxon>
        <taxon>eudicotyledons</taxon>
        <taxon>Gunneridae</taxon>
        <taxon>Pentapetalae</taxon>
        <taxon>rosids</taxon>
        <taxon>fabids</taxon>
        <taxon>Rosales</taxon>
        <taxon>Rosaceae</taxon>
        <taxon>Amygdaloideae</taxon>
        <taxon>Amygdaleae</taxon>
        <taxon>Prunus</taxon>
    </lineage>
</organism>
<feature type="compositionally biased region" description="Basic and acidic residues" evidence="8">
    <location>
        <begin position="271"/>
        <end position="286"/>
    </location>
</feature>
<feature type="region of interest" description="Disordered" evidence="8">
    <location>
        <begin position="1"/>
        <end position="102"/>
    </location>
</feature>
<reference evidence="11" key="1">
    <citation type="journal article" date="2019" name="Science">
        <title>Mutation of a bHLH transcription factor allowed almond domestication.</title>
        <authorList>
            <person name="Sanchez-Perez R."/>
            <person name="Pavan S."/>
            <person name="Mazzeo R."/>
            <person name="Moldovan C."/>
            <person name="Aiese Cigliano R."/>
            <person name="Del Cueto J."/>
            <person name="Ricciardi F."/>
            <person name="Lotti C."/>
            <person name="Ricciardi L."/>
            <person name="Dicenta F."/>
            <person name="Lopez-Marques R.L."/>
            <person name="Lindberg Moller B."/>
        </authorList>
    </citation>
    <scope>NUCLEOTIDE SEQUENCE</scope>
</reference>
<dbReference type="PROSITE" id="PS50118">
    <property type="entry name" value="HMG_BOX_2"/>
    <property type="match status" value="3"/>
</dbReference>
<dbReference type="InterPro" id="IPR044601">
    <property type="entry name" value="HMGB6/HMGB13"/>
</dbReference>
<feature type="transmembrane region" description="Helical" evidence="9">
    <location>
        <begin position="886"/>
        <end position="903"/>
    </location>
</feature>
<feature type="compositionally biased region" description="Basic and acidic residues" evidence="8">
    <location>
        <begin position="386"/>
        <end position="414"/>
    </location>
</feature>
<feature type="region of interest" description="Disordered" evidence="8">
    <location>
        <begin position="379"/>
        <end position="424"/>
    </location>
</feature>
<feature type="transmembrane region" description="Helical" evidence="9">
    <location>
        <begin position="915"/>
        <end position="936"/>
    </location>
</feature>
<keyword evidence="6 9" id="KW-0472">Membrane</keyword>
<feature type="compositionally biased region" description="Basic and acidic residues" evidence="8">
    <location>
        <begin position="86"/>
        <end position="102"/>
    </location>
</feature>
<sequence length="962" mass="108891">MLAEVPTRKARTNRRALKDKNPSGNEANIQAGKVSEPDPSPIQAVSQADLAKENHESLSQPRASPKKSKSKAAASKKQSKETQSSFEKDLQEMQEKLQEMRLEKEKTEELLKEKDEILKLKEEELETKGREQDKLQMELKKLQKLKEFKPTMAFPIVQSLNGKKNKGCPEKKRPAPPYVLWCKDQWNEIKKENPEAEFKEISNILGAKWKNVTAEEKKPYEERYQAEKEAYLQVTAKEKRESEAMHLLEEEHKQKTAMELLEQYLQFKQEAEKDNKKTKKEKDPLKPKQPMSAFFLFTNERRAALVAESKTVPEIAKITGEEWKNMTEKQKRPYEEMAKKNKEKYMQEMEVYKQTKEEEASSLKKEEEELMKLQKHEALQLLKKKEKTENIIKKTKEEQKKKKEEKKNADDPNKPKKPASSYILFSKEARKSLLEERPGTNSSTITALISVKWKELSEEERKPWNDKAAEAMEAYKKELEEYNKILTNLRTPAPPTPSSLGGSHQMMPEPPNPAPFLETSRDEDAGAVFVLQSKGQWWHAGFHLTTAIVGPTLLTLPYAFRGLGWGPGFLCLTTMGVVTFYSYYLMSKVLDHCEKAGRRHIRFRELAADVLGSGWMFYFVIFIQTAINTGVGIGAILLAGECLKIMYSELSPNGSLKLYHFIAMVTVVMIVISQLPTFHSLRHINFGSLLLSLGYSFLVVGACIYAGTSKNAPARDYSLESSNSAKLFNAFTSISIIAAIFGNGILPEIQATLAPPATGKMVKGLVMCYTVIFITFYSTAVSGYWVFGNKASSNIIQSLMPDEGPSLAPTWVLAVTVIFVLLQLLAIGLVYSQVAYEIMEKKSADVNQGMFSKRNLIPRIILRSLYMMLCGFFAAMLPFFGDISGVVGAVGFIPLDFILPMLLYNKTYKPPKSTFIYWINISIMIVFTGAGLLGTFSSVRKLVLDAGKFKLFSDDVDMNISI</sequence>
<evidence type="ECO:0000256" key="9">
    <source>
        <dbReference type="SAM" id="Phobius"/>
    </source>
</evidence>
<evidence type="ECO:0000256" key="8">
    <source>
        <dbReference type="SAM" id="MobiDB-lite"/>
    </source>
</evidence>
<dbReference type="AlphaFoldDB" id="A0A4Y1RGP4"/>
<name>A0A4Y1RGP4_PRUDU</name>
<evidence type="ECO:0000256" key="6">
    <source>
        <dbReference type="ARBA" id="ARBA00023136"/>
    </source>
</evidence>
<feature type="DNA-binding region" description="HMG box" evidence="7">
    <location>
        <begin position="171"/>
        <end position="239"/>
    </location>
</feature>
<evidence type="ECO:0000256" key="7">
    <source>
        <dbReference type="PROSITE-ProRule" id="PRU00267"/>
    </source>
</evidence>
<feature type="transmembrane region" description="Helical" evidence="9">
    <location>
        <begin position="606"/>
        <end position="638"/>
    </location>
</feature>
<dbReference type="CDD" id="cd22006">
    <property type="entry name" value="HMG-box_AtHMGB6-like_rpt1"/>
    <property type="match status" value="1"/>
</dbReference>
<dbReference type="GO" id="GO:0006865">
    <property type="term" value="P:amino acid transport"/>
    <property type="evidence" value="ECO:0007669"/>
    <property type="project" value="UniProtKB-KW"/>
</dbReference>
<evidence type="ECO:0000256" key="1">
    <source>
        <dbReference type="ARBA" id="ARBA00004370"/>
    </source>
</evidence>
<dbReference type="EMBL" id="AP019301">
    <property type="protein sequence ID" value="BBH03451.1"/>
    <property type="molecule type" value="Genomic_DNA"/>
</dbReference>
<dbReference type="GO" id="GO:0003677">
    <property type="term" value="F:DNA binding"/>
    <property type="evidence" value="ECO:0007669"/>
    <property type="project" value="UniProtKB-UniRule"/>
</dbReference>
<keyword evidence="4" id="KW-0029">Amino-acid transport</keyword>
<feature type="compositionally biased region" description="Low complexity" evidence="8">
    <location>
        <begin position="71"/>
        <end position="85"/>
    </location>
</feature>
<evidence type="ECO:0000313" key="11">
    <source>
        <dbReference type="EMBL" id="BBH03451.1"/>
    </source>
</evidence>
<feature type="domain" description="HMG box" evidence="10">
    <location>
        <begin position="287"/>
        <end position="353"/>
    </location>
</feature>
<dbReference type="CDD" id="cd22007">
    <property type="entry name" value="HMG-box_AtHMGB6-like_rpt2"/>
    <property type="match status" value="1"/>
</dbReference>
<dbReference type="CDD" id="cd22008">
    <property type="entry name" value="HMG-box_AtHMGB6-like_rpt3"/>
    <property type="match status" value="1"/>
</dbReference>
<evidence type="ECO:0000256" key="3">
    <source>
        <dbReference type="ARBA" id="ARBA00022692"/>
    </source>
</evidence>
<feature type="transmembrane region" description="Helical" evidence="9">
    <location>
        <begin position="566"/>
        <end position="585"/>
    </location>
</feature>
<keyword evidence="7" id="KW-0539">Nucleus</keyword>
<feature type="transmembrane region" description="Helical" evidence="9">
    <location>
        <begin position="807"/>
        <end position="831"/>
    </location>
</feature>
<dbReference type="PANTHER" id="PTHR46912:SF1">
    <property type="entry name" value="HIGH MOBILITY GROUP B PROTEIN 13"/>
    <property type="match status" value="1"/>
</dbReference>
<evidence type="ECO:0000256" key="5">
    <source>
        <dbReference type="ARBA" id="ARBA00022989"/>
    </source>
</evidence>
<evidence type="ECO:0000259" key="10">
    <source>
        <dbReference type="PROSITE" id="PS50118"/>
    </source>
</evidence>